<accession>A0A979G642</accession>
<proteinExistence type="predicted"/>
<dbReference type="InterPro" id="IPR050955">
    <property type="entry name" value="Plant_Biomass_Hydrol_Est"/>
</dbReference>
<dbReference type="Proteomes" id="UP000002215">
    <property type="component" value="Chromosome"/>
</dbReference>
<name>A0A979G642_CHIPD</name>
<dbReference type="SUPFAM" id="SSF53474">
    <property type="entry name" value="alpha/beta-Hydrolases"/>
    <property type="match status" value="1"/>
</dbReference>
<sequence length="286" mass="31540">MKKLIWLLIALPVLAFGQMKQIKYDAPAGTGVRIDQWGHVLSASVFLPKNYDSQATWPTILWFHGAGEASRTSSYNTLLNNGLPRYINSGLEIPFIVIAIQDQWSTPSPSVIDYTLQNQFFSQYNIDKNRIYTTGLSYGGGGSLAMAIAHPEYVSAVVSASPAALQPAEVANITTLAKNKIPVWFWAGTVDKSGPFLENAKDYMSKILATGGQAWLTTEPVGHGPWDNLYKSKTLLNGQDVYTFFSKYSKGITAPEPPKDTPVVKKPLFTYTVKVYNDGSYDIIKN</sequence>
<keyword evidence="1" id="KW-0732">Signal</keyword>
<organism evidence="2 3">
    <name type="scientific">Chitinophaga pinensis (strain ATCC 43595 / DSM 2588 / LMG 13176 / NBRC 15968 / NCIMB 11800 / UQM 2034)</name>
    <dbReference type="NCBI Taxonomy" id="485918"/>
    <lineage>
        <taxon>Bacteria</taxon>
        <taxon>Pseudomonadati</taxon>
        <taxon>Bacteroidota</taxon>
        <taxon>Chitinophagia</taxon>
        <taxon>Chitinophagales</taxon>
        <taxon>Chitinophagaceae</taxon>
        <taxon>Chitinophaga</taxon>
    </lineage>
</organism>
<dbReference type="Gene3D" id="3.40.50.1820">
    <property type="entry name" value="alpha/beta hydrolase"/>
    <property type="match status" value="1"/>
</dbReference>
<dbReference type="InterPro" id="IPR029058">
    <property type="entry name" value="AB_hydrolase_fold"/>
</dbReference>
<reference evidence="2 3" key="2">
    <citation type="journal article" date="2010" name="Stand. Genomic Sci.">
        <title>Complete genome sequence of Chitinophaga pinensis type strain (UQM 2034).</title>
        <authorList>
            <person name="Glavina Del Rio T."/>
            <person name="Abt B."/>
            <person name="Spring S."/>
            <person name="Lapidus A."/>
            <person name="Nolan M."/>
            <person name="Tice H."/>
            <person name="Copeland A."/>
            <person name="Cheng J.F."/>
            <person name="Chen F."/>
            <person name="Bruce D."/>
            <person name="Goodwin L."/>
            <person name="Pitluck S."/>
            <person name="Ivanova N."/>
            <person name="Mavromatis K."/>
            <person name="Mikhailova N."/>
            <person name="Pati A."/>
            <person name="Chen A."/>
            <person name="Palaniappan K."/>
            <person name="Land M."/>
            <person name="Hauser L."/>
            <person name="Chang Y.J."/>
            <person name="Jeffries C.D."/>
            <person name="Chain P."/>
            <person name="Saunders E."/>
            <person name="Detter J.C."/>
            <person name="Brettin T."/>
            <person name="Rohde M."/>
            <person name="Goker M."/>
            <person name="Bristow J."/>
            <person name="Eisen J.A."/>
            <person name="Markowitz V."/>
            <person name="Hugenholtz P."/>
            <person name="Kyrpides N.C."/>
            <person name="Klenk H.P."/>
            <person name="Lucas S."/>
        </authorList>
    </citation>
    <scope>NUCLEOTIDE SEQUENCE [LARGE SCALE GENOMIC DNA]</scope>
    <source>
        <strain evidence="3">ATCC 43595 / DSM 2588 / LMG 13176 / NBRC 15968 / NCIMB 11800 / UQM 2034</strain>
    </source>
</reference>
<dbReference type="InterPro" id="IPR000801">
    <property type="entry name" value="Esterase-like"/>
</dbReference>
<dbReference type="SMR" id="A0A979G642"/>
<dbReference type="PANTHER" id="PTHR43037:SF1">
    <property type="entry name" value="BLL1128 PROTEIN"/>
    <property type="match status" value="1"/>
</dbReference>
<dbReference type="Pfam" id="PF00756">
    <property type="entry name" value="Esterase"/>
    <property type="match status" value="1"/>
</dbReference>
<evidence type="ECO:0000313" key="2">
    <source>
        <dbReference type="EMBL" id="ACU61373.1"/>
    </source>
</evidence>
<dbReference type="EMBL" id="CP001699">
    <property type="protein sequence ID" value="ACU61373.1"/>
    <property type="molecule type" value="Genomic_DNA"/>
</dbReference>
<evidence type="ECO:0000256" key="1">
    <source>
        <dbReference type="ARBA" id="ARBA00022729"/>
    </source>
</evidence>
<reference evidence="3" key="1">
    <citation type="submission" date="2009-08" db="EMBL/GenBank/DDBJ databases">
        <title>The complete genome of Chitinophaga pinensis DSM 2588.</title>
        <authorList>
            <consortium name="US DOE Joint Genome Institute (JGI-PGF)"/>
            <person name="Lucas S."/>
            <person name="Copeland A."/>
            <person name="Lapidus A."/>
            <person name="Glavina del Rio T."/>
            <person name="Dalin E."/>
            <person name="Tice H."/>
            <person name="Bruce D."/>
            <person name="Goodwin L."/>
            <person name="Pitluck S."/>
            <person name="Kyrpides N."/>
            <person name="Mavromatis K."/>
            <person name="Ivanova N."/>
            <person name="Mikhailova N."/>
            <person name="Sims D."/>
            <person name="Meinche L."/>
            <person name="Brettin T."/>
            <person name="Detter J.C."/>
            <person name="Han C."/>
            <person name="Larimer F."/>
            <person name="Land M."/>
            <person name="Hauser L."/>
            <person name="Markowitz V."/>
            <person name="Cheng J.-F."/>
            <person name="Hugenholtz P."/>
            <person name="Woyke T."/>
            <person name="Wu D."/>
            <person name="Spring S."/>
            <person name="Klenk H.-P."/>
            <person name="Eisen J.A."/>
        </authorList>
    </citation>
    <scope>NUCLEOTIDE SEQUENCE [LARGE SCALE GENOMIC DNA]</scope>
    <source>
        <strain evidence="3">ATCC 43595 / DSM 2588 / LMG 13176 / NBRC 15968 / NCIMB 11800 / UQM 2034</strain>
    </source>
</reference>
<protein>
    <submittedName>
        <fullName evidence="2">Peptidase-like protein</fullName>
    </submittedName>
</protein>
<dbReference type="KEGG" id="cpi:Cpin_3911"/>
<dbReference type="PANTHER" id="PTHR43037">
    <property type="entry name" value="UNNAMED PRODUCT-RELATED"/>
    <property type="match status" value="1"/>
</dbReference>
<dbReference type="AlphaFoldDB" id="A0A979G642"/>
<dbReference type="RefSeq" id="WP_012791546.1">
    <property type="nucleotide sequence ID" value="NC_013132.1"/>
</dbReference>
<evidence type="ECO:0000313" key="3">
    <source>
        <dbReference type="Proteomes" id="UP000002215"/>
    </source>
</evidence>
<gene>
    <name evidence="2" type="ordered locus">Cpin_3911</name>
</gene>
<dbReference type="OrthoDB" id="647817at2"/>